<feature type="region of interest" description="Disordered" evidence="5">
    <location>
        <begin position="17"/>
        <end position="59"/>
    </location>
</feature>
<dbReference type="AlphaFoldDB" id="A0A5N6QDP7"/>
<evidence type="ECO:0000256" key="5">
    <source>
        <dbReference type="SAM" id="MobiDB-lite"/>
    </source>
</evidence>
<accession>A0A5N6QDP7</accession>
<dbReference type="SUPFAM" id="SSF46689">
    <property type="entry name" value="Homeodomain-like"/>
    <property type="match status" value="1"/>
</dbReference>
<keyword evidence="4" id="KW-0539">Nucleus</keyword>
<dbReference type="InterPro" id="IPR009057">
    <property type="entry name" value="Homeodomain-like_sf"/>
</dbReference>
<dbReference type="PANTHER" id="PTHR31314">
    <property type="entry name" value="MYB FAMILY TRANSCRIPTION FACTOR PHL7-LIKE"/>
    <property type="match status" value="1"/>
</dbReference>
<dbReference type="FunFam" id="1.10.10.60:FF:000002">
    <property type="entry name" value="Myb family transcription factor"/>
    <property type="match status" value="1"/>
</dbReference>
<dbReference type="GO" id="GO:0003677">
    <property type="term" value="F:DNA binding"/>
    <property type="evidence" value="ECO:0007669"/>
    <property type="project" value="InterPro"/>
</dbReference>
<gene>
    <name evidence="7" type="ORF">FH972_001292</name>
</gene>
<dbReference type="InterPro" id="IPR017930">
    <property type="entry name" value="Myb_dom"/>
</dbReference>
<sequence length="337" mass="38006">MEMKEISCDHSTEVCKTSCQDESEGGETFKLNKGSGSSSNSTVEESEKKEAKSSGPVRQYVRSKMPRLRWTPDLHLCFVNAVERLGGQERATPKLVLQLMNIKGLSIAHVKSHLQMYRSKKMDDHNRVTTEKGLFMEGGDHHIYNLSQLPMLQSFRQRPSSGLRYIIDDGFRRRQESQIYRNGVYGSVTQRIIGSNYKNNISEKLNPVYPEMSDSFFKGQATWWTRHQSLLNNAGCPIDKNGRIFDQEGQKKEVIKRKAWDSDSDGGLDLNLSLKAPNKLDEFEKGSDNGGDGVNVVSSLSLSLSSSPTSKLGRSFKEEDGHMKRSRTTTRTLDLTL</sequence>
<keyword evidence="8" id="KW-1185">Reference proteome</keyword>
<keyword evidence="2" id="KW-0805">Transcription regulation</keyword>
<comment type="subcellular location">
    <subcellularLocation>
        <location evidence="1">Nucleus</location>
    </subcellularLocation>
</comment>
<dbReference type="Gene3D" id="1.10.10.60">
    <property type="entry name" value="Homeodomain-like"/>
    <property type="match status" value="1"/>
</dbReference>
<feature type="compositionally biased region" description="Low complexity" evidence="5">
    <location>
        <begin position="31"/>
        <end position="43"/>
    </location>
</feature>
<dbReference type="GO" id="GO:0005634">
    <property type="term" value="C:nucleus"/>
    <property type="evidence" value="ECO:0007669"/>
    <property type="project" value="UniProtKB-SubCell"/>
</dbReference>
<organism evidence="7 8">
    <name type="scientific">Carpinus fangiana</name>
    <dbReference type="NCBI Taxonomy" id="176857"/>
    <lineage>
        <taxon>Eukaryota</taxon>
        <taxon>Viridiplantae</taxon>
        <taxon>Streptophyta</taxon>
        <taxon>Embryophyta</taxon>
        <taxon>Tracheophyta</taxon>
        <taxon>Spermatophyta</taxon>
        <taxon>Magnoliopsida</taxon>
        <taxon>eudicotyledons</taxon>
        <taxon>Gunneridae</taxon>
        <taxon>Pentapetalae</taxon>
        <taxon>rosids</taxon>
        <taxon>fabids</taxon>
        <taxon>Fagales</taxon>
        <taxon>Betulaceae</taxon>
        <taxon>Carpinus</taxon>
    </lineage>
</organism>
<evidence type="ECO:0000256" key="1">
    <source>
        <dbReference type="ARBA" id="ARBA00004123"/>
    </source>
</evidence>
<dbReference type="EMBL" id="CM017321">
    <property type="protein sequence ID" value="KAE7996581.1"/>
    <property type="molecule type" value="Genomic_DNA"/>
</dbReference>
<dbReference type="GO" id="GO:0003700">
    <property type="term" value="F:DNA-binding transcription factor activity"/>
    <property type="evidence" value="ECO:0007669"/>
    <property type="project" value="InterPro"/>
</dbReference>
<evidence type="ECO:0000256" key="2">
    <source>
        <dbReference type="ARBA" id="ARBA00023015"/>
    </source>
</evidence>
<proteinExistence type="predicted"/>
<dbReference type="InterPro" id="IPR046955">
    <property type="entry name" value="PHR1-like"/>
</dbReference>
<dbReference type="InterPro" id="IPR006447">
    <property type="entry name" value="Myb_dom_plants"/>
</dbReference>
<dbReference type="Pfam" id="PF00249">
    <property type="entry name" value="Myb_DNA-binding"/>
    <property type="match status" value="1"/>
</dbReference>
<dbReference type="Proteomes" id="UP000327013">
    <property type="component" value="Chromosome 1"/>
</dbReference>
<evidence type="ECO:0000313" key="7">
    <source>
        <dbReference type="EMBL" id="KAE7996581.1"/>
    </source>
</evidence>
<dbReference type="NCBIfam" id="TIGR01557">
    <property type="entry name" value="myb_SHAQKYF"/>
    <property type="match status" value="1"/>
</dbReference>
<evidence type="ECO:0000313" key="8">
    <source>
        <dbReference type="Proteomes" id="UP000327013"/>
    </source>
</evidence>
<dbReference type="OrthoDB" id="551907at2759"/>
<feature type="region of interest" description="Disordered" evidence="5">
    <location>
        <begin position="304"/>
        <end position="337"/>
    </location>
</feature>
<evidence type="ECO:0000256" key="4">
    <source>
        <dbReference type="ARBA" id="ARBA00023242"/>
    </source>
</evidence>
<feature type="domain" description="HTH myb-type" evidence="6">
    <location>
        <begin position="62"/>
        <end position="122"/>
    </location>
</feature>
<name>A0A5N6QDP7_9ROSI</name>
<keyword evidence="3" id="KW-0804">Transcription</keyword>
<dbReference type="PANTHER" id="PTHR31314:SF164">
    <property type="entry name" value="HTH MYB-TYPE DOMAIN-CONTAINING PROTEIN"/>
    <property type="match status" value="1"/>
</dbReference>
<protein>
    <recommendedName>
        <fullName evidence="6">HTH myb-type domain-containing protein</fullName>
    </recommendedName>
</protein>
<reference evidence="7 8" key="1">
    <citation type="submission" date="2019-06" db="EMBL/GenBank/DDBJ databases">
        <title>A chromosomal-level reference genome of Carpinus fangiana (Coryloideae, Betulaceae).</title>
        <authorList>
            <person name="Yang X."/>
            <person name="Wang Z."/>
            <person name="Zhang L."/>
            <person name="Hao G."/>
            <person name="Liu J."/>
            <person name="Yang Y."/>
        </authorList>
    </citation>
    <scope>NUCLEOTIDE SEQUENCE [LARGE SCALE GENOMIC DNA]</scope>
    <source>
        <strain evidence="7">Cfa_2016G</strain>
        <tissue evidence="7">Leaf</tissue>
    </source>
</reference>
<evidence type="ECO:0000256" key="3">
    <source>
        <dbReference type="ARBA" id="ARBA00023163"/>
    </source>
</evidence>
<dbReference type="PROSITE" id="PS51294">
    <property type="entry name" value="HTH_MYB"/>
    <property type="match status" value="1"/>
</dbReference>
<evidence type="ECO:0000259" key="6">
    <source>
        <dbReference type="PROSITE" id="PS51294"/>
    </source>
</evidence>
<dbReference type="InterPro" id="IPR001005">
    <property type="entry name" value="SANT/Myb"/>
</dbReference>